<evidence type="ECO:0000313" key="3">
    <source>
        <dbReference type="Proteomes" id="UP000708208"/>
    </source>
</evidence>
<dbReference type="Pfam" id="PF00651">
    <property type="entry name" value="BTB"/>
    <property type="match status" value="1"/>
</dbReference>
<protein>
    <recommendedName>
        <fullName evidence="1">BTB domain-containing protein</fullName>
    </recommendedName>
</protein>
<keyword evidence="3" id="KW-1185">Reference proteome</keyword>
<reference evidence="2" key="1">
    <citation type="submission" date="2021-06" db="EMBL/GenBank/DDBJ databases">
        <authorList>
            <person name="Hodson N. C."/>
            <person name="Mongue J. A."/>
            <person name="Jaron S. K."/>
        </authorList>
    </citation>
    <scope>NUCLEOTIDE SEQUENCE</scope>
</reference>
<feature type="domain" description="BTB" evidence="1">
    <location>
        <begin position="4"/>
        <end position="88"/>
    </location>
</feature>
<dbReference type="EMBL" id="CAJVCH010529902">
    <property type="protein sequence ID" value="CAG7823565.1"/>
    <property type="molecule type" value="Genomic_DNA"/>
</dbReference>
<comment type="caution">
    <text evidence="2">The sequence shown here is derived from an EMBL/GenBank/DDBJ whole genome shotgun (WGS) entry which is preliminary data.</text>
</comment>
<dbReference type="InterPro" id="IPR000210">
    <property type="entry name" value="BTB/POZ_dom"/>
</dbReference>
<dbReference type="Proteomes" id="UP000708208">
    <property type="component" value="Unassembled WGS sequence"/>
</dbReference>
<proteinExistence type="predicted"/>
<feature type="non-terminal residue" evidence="2">
    <location>
        <position position="1"/>
    </location>
</feature>
<name>A0A8J2LK48_9HEXA</name>
<feature type="non-terminal residue" evidence="2">
    <location>
        <position position="147"/>
    </location>
</feature>
<dbReference type="CDD" id="cd18186">
    <property type="entry name" value="BTB_POZ_ZBTB_KLHL-like"/>
    <property type="match status" value="1"/>
</dbReference>
<dbReference type="AlphaFoldDB" id="A0A8J2LK48"/>
<sequence length="147" mass="16957">CVRGNKFLLAVESPVFRKMLFETDMLEKSTGVITVPKEIPSEALTTFVKLCQNQCYEKFNHNNIQNLLHVLSLTHMYQAERVKDICIMVIMAVNNRSMEIEIAVKLLSAAGLYNIPDFRVRAFEWMKWRSETPQGKDEVLEFLKTAA</sequence>
<gene>
    <name evidence="2" type="ORF">AFUS01_LOCUS33776</name>
</gene>
<accession>A0A8J2LK48</accession>
<organism evidence="2 3">
    <name type="scientific">Allacma fusca</name>
    <dbReference type="NCBI Taxonomy" id="39272"/>
    <lineage>
        <taxon>Eukaryota</taxon>
        <taxon>Metazoa</taxon>
        <taxon>Ecdysozoa</taxon>
        <taxon>Arthropoda</taxon>
        <taxon>Hexapoda</taxon>
        <taxon>Collembola</taxon>
        <taxon>Symphypleona</taxon>
        <taxon>Sminthuridae</taxon>
        <taxon>Allacma</taxon>
    </lineage>
</organism>
<evidence type="ECO:0000259" key="1">
    <source>
        <dbReference type="Pfam" id="PF00651"/>
    </source>
</evidence>
<evidence type="ECO:0000313" key="2">
    <source>
        <dbReference type="EMBL" id="CAG7823565.1"/>
    </source>
</evidence>